<dbReference type="GO" id="GO:0006107">
    <property type="term" value="P:oxaloacetate metabolic process"/>
    <property type="evidence" value="ECO:0007669"/>
    <property type="project" value="TreeGrafter"/>
</dbReference>
<keyword evidence="6" id="KW-1185">Reference proteome</keyword>
<dbReference type="GO" id="GO:0008816">
    <property type="term" value="F:citryl-CoA lyase activity"/>
    <property type="evidence" value="ECO:0007669"/>
    <property type="project" value="UniProtKB-EC"/>
</dbReference>
<keyword evidence="2" id="KW-0479">Metal-binding</keyword>
<name>N1MQZ3_9SPHN</name>
<organism evidence="5 6">
    <name type="scientific">Sphingobium indicum BiD32</name>
    <dbReference type="NCBI Taxonomy" id="1301087"/>
    <lineage>
        <taxon>Bacteria</taxon>
        <taxon>Pseudomonadati</taxon>
        <taxon>Pseudomonadota</taxon>
        <taxon>Alphaproteobacteria</taxon>
        <taxon>Sphingomonadales</taxon>
        <taxon>Sphingomonadaceae</taxon>
        <taxon>Sphingobium</taxon>
    </lineage>
</organism>
<dbReference type="EC" id="4.1.3.34" evidence="5"/>
<dbReference type="PANTHER" id="PTHR32308">
    <property type="entry name" value="LYASE BETA SUBUNIT, PUTATIVE (AFU_ORTHOLOGUE AFUA_4G13030)-RELATED"/>
    <property type="match status" value="1"/>
</dbReference>
<dbReference type="GO" id="GO:0000287">
    <property type="term" value="F:magnesium ion binding"/>
    <property type="evidence" value="ECO:0007669"/>
    <property type="project" value="TreeGrafter"/>
</dbReference>
<keyword evidence="5" id="KW-0456">Lyase</keyword>
<evidence type="ECO:0000256" key="3">
    <source>
        <dbReference type="ARBA" id="ARBA00022842"/>
    </source>
</evidence>
<keyword evidence="3" id="KW-0460">Magnesium</keyword>
<dbReference type="AlphaFoldDB" id="N1MQZ3"/>
<gene>
    <name evidence="5" type="ORF">EBBID32_39940</name>
</gene>
<evidence type="ECO:0000256" key="2">
    <source>
        <dbReference type="ARBA" id="ARBA00022723"/>
    </source>
</evidence>
<dbReference type="OrthoDB" id="9800547at2"/>
<protein>
    <submittedName>
        <fullName evidence="5">Citryl-CoA lyase</fullName>
        <ecNumber evidence="5">4.1.3.34</ecNumber>
    </submittedName>
</protein>
<proteinExistence type="predicted"/>
<dbReference type="SUPFAM" id="SSF51621">
    <property type="entry name" value="Phosphoenolpyruvate/pyruvate domain"/>
    <property type="match status" value="1"/>
</dbReference>
<dbReference type="Pfam" id="PF03328">
    <property type="entry name" value="HpcH_HpaI"/>
    <property type="match status" value="1"/>
</dbReference>
<evidence type="ECO:0000256" key="1">
    <source>
        <dbReference type="ARBA" id="ARBA00001946"/>
    </source>
</evidence>
<feature type="domain" description="HpcH/HpaI aldolase/citrate lyase" evidence="4">
    <location>
        <begin position="4"/>
        <end position="53"/>
    </location>
</feature>
<reference evidence="6" key="2">
    <citation type="submission" date="2013-04" db="EMBL/GenBank/DDBJ databases">
        <title>Bisphenol A degrading Sphingobium sp. strain BiD32.</title>
        <authorList>
            <person name="Nielsen J.L."/>
            <person name="Zhou N.A."/>
            <person name="Kjeldal H."/>
        </authorList>
    </citation>
    <scope>NUCLEOTIDE SEQUENCE [LARGE SCALE GENOMIC DNA]</scope>
    <source>
        <strain evidence="6">BiD32</strain>
    </source>
</reference>
<dbReference type="InterPro" id="IPR005000">
    <property type="entry name" value="Aldolase/citrate-lyase_domain"/>
</dbReference>
<evidence type="ECO:0000313" key="6">
    <source>
        <dbReference type="Proteomes" id="UP000013201"/>
    </source>
</evidence>
<dbReference type="EMBL" id="CAVK010000212">
    <property type="protein sequence ID" value="CCW19625.1"/>
    <property type="molecule type" value="Genomic_DNA"/>
</dbReference>
<comment type="caution">
    <text evidence="5">The sequence shown here is derived from an EMBL/GenBank/DDBJ whole genome shotgun (WGS) entry which is preliminary data.</text>
</comment>
<dbReference type="InterPro" id="IPR015813">
    <property type="entry name" value="Pyrv/PenolPyrv_kinase-like_dom"/>
</dbReference>
<evidence type="ECO:0000259" key="4">
    <source>
        <dbReference type="Pfam" id="PF03328"/>
    </source>
</evidence>
<sequence>MIPRSLLFVPGDRPERMEKAAISGADAIILDLEDAVSLARKEIARDAIVRFLALHDG</sequence>
<comment type="cofactor">
    <cofactor evidence="1">
        <name>Mg(2+)</name>
        <dbReference type="ChEBI" id="CHEBI:18420"/>
    </cofactor>
</comment>
<reference evidence="5 6" key="1">
    <citation type="submission" date="2013-03" db="EMBL/GenBank/DDBJ databases">
        <authorList>
            <person name="Le V."/>
        </authorList>
    </citation>
    <scope>NUCLEOTIDE SEQUENCE [LARGE SCALE GENOMIC DNA]</scope>
    <source>
        <strain evidence="5 6">BiD32</strain>
    </source>
</reference>
<dbReference type="InterPro" id="IPR040442">
    <property type="entry name" value="Pyrv_kinase-like_dom_sf"/>
</dbReference>
<accession>N1MQZ3</accession>
<dbReference type="Gene3D" id="3.20.20.60">
    <property type="entry name" value="Phosphoenolpyruvate-binding domains"/>
    <property type="match status" value="1"/>
</dbReference>
<dbReference type="PANTHER" id="PTHR32308:SF10">
    <property type="entry name" value="CITRATE LYASE SUBUNIT BETA"/>
    <property type="match status" value="1"/>
</dbReference>
<dbReference type="Proteomes" id="UP000013201">
    <property type="component" value="Unassembled WGS sequence"/>
</dbReference>
<evidence type="ECO:0000313" key="5">
    <source>
        <dbReference type="EMBL" id="CCW19625.1"/>
    </source>
</evidence>